<dbReference type="AlphaFoldDB" id="A0A498NI09"/>
<gene>
    <name evidence="1" type="ORF">ROHU_016950</name>
</gene>
<proteinExistence type="predicted"/>
<sequence>MTASINKFAVPGTNIKDYSVHKADGFWSNVCKDLQVPNTLTNRKKIREASLLLLKSPSAVESPLKETNVNVEERPVGENIGAAVSPPAVESPSKETNVNVEERPVGENIGAAVTWEKEFSQNESPSTHSSEEDKYFTCALPAQPCFFFIDLKEWQALRQKQHGQLFQGLQWTSIIAKGIRIPQHYKLAMHVFGLLACCSTLKEMDEVVYSSAVVFCSPCSGPNVPKHYNNLRLLMQQRGSFELNEKDVTAEDYKHDFGTTPLMSHFQATISNAVLDLNGPSNIYYSPEFISALAKYFLLYDTLWSGDLGRHGKSPVYQNLSKFYKKVRQSKKQLTELWGKNDTEVVVSEIPSQIRGNSYIIHHSELKSLRPHNWLTGEIAKAVMEAFPKLPNMEFATTKKEMELECRALALTILEASAAKPPGPGPSMTDWKMDINQETRVLNNRFSVTAVVGGSMQSASKWTKDS</sequence>
<protein>
    <submittedName>
        <fullName evidence="1">Uncharacterized protein</fullName>
    </submittedName>
</protein>
<dbReference type="EMBL" id="QBIY01011457">
    <property type="protein sequence ID" value="RXN31461.1"/>
    <property type="molecule type" value="Genomic_DNA"/>
</dbReference>
<reference evidence="1 2" key="1">
    <citation type="submission" date="2018-03" db="EMBL/GenBank/DDBJ databases">
        <title>Draft genome sequence of Rohu Carp (Labeo rohita).</title>
        <authorList>
            <person name="Das P."/>
            <person name="Kushwaha B."/>
            <person name="Joshi C.G."/>
            <person name="Kumar D."/>
            <person name="Nagpure N.S."/>
            <person name="Sahoo L."/>
            <person name="Das S.P."/>
            <person name="Bit A."/>
            <person name="Patnaik S."/>
            <person name="Meher P.K."/>
            <person name="Jayasankar P."/>
            <person name="Koringa P.G."/>
            <person name="Patel N.V."/>
            <person name="Hinsu A.T."/>
            <person name="Kumar R."/>
            <person name="Pandey M."/>
            <person name="Agarwal S."/>
            <person name="Srivastava S."/>
            <person name="Singh M."/>
            <person name="Iquebal M.A."/>
            <person name="Jaiswal S."/>
            <person name="Angadi U.B."/>
            <person name="Kumar N."/>
            <person name="Raza M."/>
            <person name="Shah T.M."/>
            <person name="Rai A."/>
            <person name="Jena J.K."/>
        </authorList>
    </citation>
    <scope>NUCLEOTIDE SEQUENCE [LARGE SCALE GENOMIC DNA]</scope>
    <source>
        <strain evidence="1">DASCIFA01</strain>
        <tissue evidence="1">Testis</tissue>
    </source>
</reference>
<keyword evidence="2" id="KW-1185">Reference proteome</keyword>
<organism evidence="1 2">
    <name type="scientific">Labeo rohita</name>
    <name type="common">Indian major carp</name>
    <name type="synonym">Cyprinus rohita</name>
    <dbReference type="NCBI Taxonomy" id="84645"/>
    <lineage>
        <taxon>Eukaryota</taxon>
        <taxon>Metazoa</taxon>
        <taxon>Chordata</taxon>
        <taxon>Craniata</taxon>
        <taxon>Vertebrata</taxon>
        <taxon>Euteleostomi</taxon>
        <taxon>Actinopterygii</taxon>
        <taxon>Neopterygii</taxon>
        <taxon>Teleostei</taxon>
        <taxon>Ostariophysi</taxon>
        <taxon>Cypriniformes</taxon>
        <taxon>Cyprinidae</taxon>
        <taxon>Labeoninae</taxon>
        <taxon>Labeonini</taxon>
        <taxon>Labeo</taxon>
    </lineage>
</organism>
<evidence type="ECO:0000313" key="1">
    <source>
        <dbReference type="EMBL" id="RXN31461.1"/>
    </source>
</evidence>
<comment type="caution">
    <text evidence="1">The sequence shown here is derived from an EMBL/GenBank/DDBJ whole genome shotgun (WGS) entry which is preliminary data.</text>
</comment>
<dbReference type="Proteomes" id="UP000290572">
    <property type="component" value="Unassembled WGS sequence"/>
</dbReference>
<accession>A0A498NI09</accession>
<name>A0A498NI09_LABRO</name>
<evidence type="ECO:0000313" key="2">
    <source>
        <dbReference type="Proteomes" id="UP000290572"/>
    </source>
</evidence>